<dbReference type="FunFam" id="2.30.18.10:FF:000003">
    <property type="entry name" value="Transcription initiation factor IIA subunit 2"/>
    <property type="match status" value="1"/>
</dbReference>
<evidence type="ECO:0000256" key="2">
    <source>
        <dbReference type="ARBA" id="ARBA00007675"/>
    </source>
</evidence>
<dbReference type="Proteomes" id="UP000286921">
    <property type="component" value="Unassembled WGS sequence"/>
</dbReference>
<feature type="region of interest" description="Disordered" evidence="11">
    <location>
        <begin position="141"/>
        <end position="214"/>
    </location>
</feature>
<dbReference type="STRING" id="105351.A0A401L7T0"/>
<dbReference type="CDD" id="cd10014">
    <property type="entry name" value="TFIIA_gamma_C"/>
    <property type="match status" value="1"/>
</dbReference>
<proteinExistence type="inferred from homology"/>
<gene>
    <name evidence="14" type="ORF">AAWM_10462</name>
</gene>
<evidence type="ECO:0000256" key="3">
    <source>
        <dbReference type="ARBA" id="ARBA00019928"/>
    </source>
</evidence>
<evidence type="ECO:0000256" key="1">
    <source>
        <dbReference type="ARBA" id="ARBA00004123"/>
    </source>
</evidence>
<dbReference type="Pfam" id="PF02268">
    <property type="entry name" value="TFIIA_gamma_N"/>
    <property type="match status" value="1"/>
</dbReference>
<protein>
    <recommendedName>
        <fullName evidence="3">Transcription initiation factor IIA subunit 2</fullName>
    </recommendedName>
    <alternativeName>
        <fullName evidence="9">General transcription factor IIA subunit 2</fullName>
    </alternativeName>
    <alternativeName>
        <fullName evidence="8">Transcription initiation factor IIA small chain</fullName>
    </alternativeName>
</protein>
<evidence type="ECO:0000256" key="7">
    <source>
        <dbReference type="ARBA" id="ARBA00024733"/>
    </source>
</evidence>
<accession>A0A401L7T0</accession>
<dbReference type="Gene3D" id="1.10.287.190">
    <property type="entry name" value="Transcription factor IIA gamma subunit, alpha-helical domain"/>
    <property type="match status" value="1"/>
</dbReference>
<comment type="caution">
    <text evidence="14">The sequence shown here is derived from an EMBL/GenBank/DDBJ whole genome shotgun (WGS) entry which is preliminary data.</text>
</comment>
<dbReference type="InterPro" id="IPR003194">
    <property type="entry name" value="TFIIA_gsu"/>
</dbReference>
<comment type="function">
    <text evidence="7">TFIIA is a component of the transcription machinery of RNA polymerase II and plays an important role in transcriptional activation. TFIIA in a complex with TBP mediates transcriptional activity.</text>
</comment>
<organism evidence="14 15">
    <name type="scientific">Aspergillus awamori</name>
    <name type="common">Black koji mold</name>
    <dbReference type="NCBI Taxonomy" id="105351"/>
    <lineage>
        <taxon>Eukaryota</taxon>
        <taxon>Fungi</taxon>
        <taxon>Dikarya</taxon>
        <taxon>Ascomycota</taxon>
        <taxon>Pezizomycotina</taxon>
        <taxon>Eurotiomycetes</taxon>
        <taxon>Eurotiomycetidae</taxon>
        <taxon>Eurotiales</taxon>
        <taxon>Aspergillaceae</taxon>
        <taxon>Aspergillus</taxon>
    </lineage>
</organism>
<evidence type="ECO:0000256" key="9">
    <source>
        <dbReference type="ARBA" id="ARBA00032215"/>
    </source>
</evidence>
<sequence>MSAQAYYELYRGSSLGLSLTDTLDDLINEGRIEPQLAMKILSTFDRVITEVLADKVRARLTFKVRLHLRIRKAALGADEGGELRLTWLFLPPQGHLDTYRFCDEVWTFLIKDVTFKLDNQTTVSADKVKIMPRNLPWLLNAATTTKREPKTSPSDTPRRTVKRETRAKEKEKEEDDNDVTPKAEMAMTPGSRMKKRDFMRSSPTPPSSPIHRCPSEEYLREGFDNDDIYMMVEDEFYAVAQTFTQHLHYAEYIRRKKEAKLQNATTIQNIARPTDGVTAQTEEAKRKAAAEDLSAQQKEGLQKMVEGGRPAVDSEEDDQEEEEDDTWAGTSLHDLLISPRKARSLVGMQGIKSTTRAAAGLRASAGSSAATDGAARERQDAMGDGDQLSETTDDDDLDARTRTLTGPSRIQHRTTETTPTAAGSRSSPMSNRSTGDNGIRRVQSMSSRYSTPRATKSKKRLIFDDDFDGLPEPSRSSNQMQGPISSPSLGRRAPNPRGPDPKAKKSRLNEVPTFLF</sequence>
<evidence type="ECO:0000256" key="5">
    <source>
        <dbReference type="ARBA" id="ARBA00023163"/>
    </source>
</evidence>
<name>A0A401L7T0_ASPAW</name>
<feature type="compositionally biased region" description="Polar residues" evidence="11">
    <location>
        <begin position="474"/>
        <end position="488"/>
    </location>
</feature>
<feature type="compositionally biased region" description="Acidic residues" evidence="11">
    <location>
        <begin position="313"/>
        <end position="326"/>
    </location>
</feature>
<dbReference type="GO" id="GO:0003743">
    <property type="term" value="F:translation initiation factor activity"/>
    <property type="evidence" value="ECO:0007669"/>
    <property type="project" value="UniProtKB-KW"/>
</dbReference>
<evidence type="ECO:0000256" key="10">
    <source>
        <dbReference type="ARBA" id="ARBA00063181"/>
    </source>
</evidence>
<evidence type="ECO:0000259" key="12">
    <source>
        <dbReference type="Pfam" id="PF02268"/>
    </source>
</evidence>
<dbReference type="AlphaFoldDB" id="A0A401L7T0"/>
<dbReference type="EMBL" id="BDHI01000029">
    <property type="protein sequence ID" value="GCB27577.1"/>
    <property type="molecule type" value="Genomic_DNA"/>
</dbReference>
<comment type="subcellular location">
    <subcellularLocation>
        <location evidence="1">Nucleus</location>
    </subcellularLocation>
</comment>
<evidence type="ECO:0000313" key="15">
    <source>
        <dbReference type="Proteomes" id="UP000286921"/>
    </source>
</evidence>
<reference evidence="14 15" key="1">
    <citation type="submission" date="2016-09" db="EMBL/GenBank/DDBJ databases">
        <title>Aspergillus awamori IFM 58123T.</title>
        <authorList>
            <person name="Kusuya Y."/>
            <person name="Shimizu M."/>
            <person name="Takahashi H."/>
            <person name="Yaguchi T."/>
        </authorList>
    </citation>
    <scope>NUCLEOTIDE SEQUENCE [LARGE SCALE GENOMIC DNA]</scope>
    <source>
        <strain evidence="14 15">IFM 58123</strain>
    </source>
</reference>
<dbReference type="CDD" id="cd10145">
    <property type="entry name" value="TFIIA_gamma_N"/>
    <property type="match status" value="1"/>
</dbReference>
<feature type="compositionally biased region" description="Low complexity" evidence="11">
    <location>
        <begin position="359"/>
        <end position="373"/>
    </location>
</feature>
<dbReference type="Gene3D" id="2.30.18.10">
    <property type="entry name" value="Transcription factor IIA (TFIIA), beta-barrel domain"/>
    <property type="match status" value="1"/>
</dbReference>
<dbReference type="Pfam" id="PF02751">
    <property type="entry name" value="TFIIA_gamma_C"/>
    <property type="match status" value="1"/>
</dbReference>
<evidence type="ECO:0000259" key="13">
    <source>
        <dbReference type="Pfam" id="PF02751"/>
    </source>
</evidence>
<feature type="region of interest" description="Disordered" evidence="11">
    <location>
        <begin position="359"/>
        <end position="516"/>
    </location>
</feature>
<dbReference type="SUPFAM" id="SSF50784">
    <property type="entry name" value="Transcription factor IIA (TFIIA), beta-barrel domain"/>
    <property type="match status" value="1"/>
</dbReference>
<evidence type="ECO:0000256" key="11">
    <source>
        <dbReference type="SAM" id="MobiDB-lite"/>
    </source>
</evidence>
<evidence type="ECO:0000256" key="6">
    <source>
        <dbReference type="ARBA" id="ARBA00023242"/>
    </source>
</evidence>
<keyword evidence="14" id="KW-0396">Initiation factor</keyword>
<dbReference type="GO" id="GO:0005672">
    <property type="term" value="C:transcription factor TFIIA complex"/>
    <property type="evidence" value="ECO:0007669"/>
    <property type="project" value="InterPro"/>
</dbReference>
<dbReference type="InterPro" id="IPR015872">
    <property type="entry name" value="TFIIA_gsu_N"/>
</dbReference>
<dbReference type="PANTHER" id="PTHR10966">
    <property type="entry name" value="TRANSCRIPTION INITIATION FACTOR IIA SUBUNIT 2"/>
    <property type="match status" value="1"/>
</dbReference>
<evidence type="ECO:0000256" key="4">
    <source>
        <dbReference type="ARBA" id="ARBA00023015"/>
    </source>
</evidence>
<dbReference type="InterPro" id="IPR009083">
    <property type="entry name" value="TFIIA_a-hlx"/>
</dbReference>
<dbReference type="InterPro" id="IPR015871">
    <property type="entry name" value="TFIIA_gsu_C"/>
</dbReference>
<comment type="subunit">
    <text evidence="10">TFIIA is a heterodimer composed of the large TOA1 and the small TOA2 subunits.</text>
</comment>
<dbReference type="InterPro" id="IPR009088">
    <property type="entry name" value="TFIIA_b-brl"/>
</dbReference>
<comment type="similarity">
    <text evidence="2">Belongs to the TFIIA subunit 2 family.</text>
</comment>
<feature type="compositionally biased region" description="Polar residues" evidence="11">
    <location>
        <begin position="416"/>
        <end position="436"/>
    </location>
</feature>
<evidence type="ECO:0000313" key="14">
    <source>
        <dbReference type="EMBL" id="GCB27577.1"/>
    </source>
</evidence>
<dbReference type="GO" id="GO:0006367">
    <property type="term" value="P:transcription initiation at RNA polymerase II promoter"/>
    <property type="evidence" value="ECO:0007669"/>
    <property type="project" value="InterPro"/>
</dbReference>
<keyword evidence="4" id="KW-0805">Transcription regulation</keyword>
<keyword evidence="14" id="KW-0648">Protein biosynthesis</keyword>
<feature type="compositionally biased region" description="Polar residues" evidence="11">
    <location>
        <begin position="443"/>
        <end position="454"/>
    </location>
</feature>
<feature type="domain" description="Transcription initiation factor IIA gamma subunit N-terminal" evidence="12">
    <location>
        <begin position="6"/>
        <end position="52"/>
    </location>
</feature>
<dbReference type="FunFam" id="1.10.287.190:FF:000001">
    <property type="entry name" value="Transcription initiation factor IIA subunit 2"/>
    <property type="match status" value="1"/>
</dbReference>
<feature type="compositionally biased region" description="Basic and acidic residues" evidence="11">
    <location>
        <begin position="145"/>
        <end position="171"/>
    </location>
</feature>
<keyword evidence="6" id="KW-0539">Nucleus</keyword>
<keyword evidence="5" id="KW-0804">Transcription</keyword>
<feature type="region of interest" description="Disordered" evidence="11">
    <location>
        <begin position="275"/>
        <end position="333"/>
    </location>
</feature>
<evidence type="ECO:0000256" key="8">
    <source>
        <dbReference type="ARBA" id="ARBA00029848"/>
    </source>
</evidence>
<keyword evidence="15" id="KW-1185">Reference proteome</keyword>
<feature type="domain" description="Transcription initiation factor IIA gamma subunit C-terminal" evidence="13">
    <location>
        <begin position="94"/>
        <end position="130"/>
    </location>
</feature>
<dbReference type="SUPFAM" id="SSF47396">
    <property type="entry name" value="Transcription factor IIA (TFIIA), alpha-helical domain"/>
    <property type="match status" value="1"/>
</dbReference>